<protein>
    <submittedName>
        <fullName evidence="6">Aspartyl/Asparaginyl beta-hydroxylase family</fullName>
    </submittedName>
</protein>
<dbReference type="InterPro" id="IPR051821">
    <property type="entry name" value="Asp/Asn_beta-hydroxylase"/>
</dbReference>
<reference evidence="6 7" key="1">
    <citation type="submission" date="2005-09" db="EMBL/GenBank/DDBJ databases">
        <authorList>
            <person name="Woods D.E."/>
            <person name="Nierman W.C."/>
        </authorList>
    </citation>
    <scope>NUCLEOTIDE SEQUENCE [LARGE SCALE GENOMIC DNA]</scope>
    <source>
        <strain evidence="6 7">1710b</strain>
    </source>
</reference>
<dbReference type="PANTHER" id="PTHR46332:SF5">
    <property type="entry name" value="ASPARTATE BETA-HYDROXYLASE DOMAIN CONTAINING 2"/>
    <property type="match status" value="1"/>
</dbReference>
<evidence type="ECO:0000259" key="5">
    <source>
        <dbReference type="Pfam" id="PF05118"/>
    </source>
</evidence>
<feature type="region of interest" description="Disordered" evidence="4">
    <location>
        <begin position="76"/>
        <end position="98"/>
    </location>
</feature>
<dbReference type="InterPro" id="IPR027443">
    <property type="entry name" value="IPNS-like_sf"/>
</dbReference>
<evidence type="ECO:0000256" key="3">
    <source>
        <dbReference type="ARBA" id="ARBA00023002"/>
    </source>
</evidence>
<proteinExistence type="inferred from homology"/>
<feature type="region of interest" description="Disordered" evidence="4">
    <location>
        <begin position="1"/>
        <end position="57"/>
    </location>
</feature>
<dbReference type="EnsemblBacteria" id="ABA51192">
    <property type="protein sequence ID" value="ABA51192"/>
    <property type="gene ID" value="BURPS1710b_A0445"/>
</dbReference>
<evidence type="ECO:0000256" key="1">
    <source>
        <dbReference type="ARBA" id="ARBA00007730"/>
    </source>
</evidence>
<dbReference type="PANTHER" id="PTHR46332">
    <property type="entry name" value="ASPARTATE BETA-HYDROXYLASE DOMAIN-CONTAINING PROTEIN 2"/>
    <property type="match status" value="1"/>
</dbReference>
<feature type="domain" description="Aspartyl/asparaginy/proline hydroxylase" evidence="5">
    <location>
        <begin position="145"/>
        <end position="304"/>
    </location>
</feature>
<sequence>MRRATLPGRSTRTTAAAARRKAARQSDKTRNARAPPRSRHGCPARSEASARHARPTNAQPIAFATIVIRTRSLISPPCADGRANGRPNRRPNDRPRDASATNAWDMAAFYDFGARKLRDLYDRRLHCGAVLDTATLFPDAARFTHAWRAIRDEALAVSRDLNRIPRFHEIMREQAAISANDARDWRMFIMQAYGVRFAQNLGRCPTLASIVAASPDVLSASFSFLAPGKHIPPHRGPFRGILRGYLVLSMPMRANGTPAAVLKIDGRDHRLRDGQFLLWDDTFEHEVWNESDAVRIVLLLDIRRRDLPPALALLSGALIRLVRVAIRLRGGAIPV</sequence>
<evidence type="ECO:0000313" key="7">
    <source>
        <dbReference type="Proteomes" id="UP000002700"/>
    </source>
</evidence>
<evidence type="ECO:0000256" key="2">
    <source>
        <dbReference type="ARBA" id="ARBA00022964"/>
    </source>
</evidence>
<dbReference type="KEGG" id="bpm:BURPS1710b_A0445"/>
<evidence type="ECO:0000256" key="4">
    <source>
        <dbReference type="SAM" id="MobiDB-lite"/>
    </source>
</evidence>
<accession>Q3JLE9</accession>
<gene>
    <name evidence="6" type="ordered locus">BURPS1710b_A0445</name>
</gene>
<organism evidence="6 7">
    <name type="scientific">Burkholderia pseudomallei (strain 1710b)</name>
    <dbReference type="NCBI Taxonomy" id="320372"/>
    <lineage>
        <taxon>Bacteria</taxon>
        <taxon>Pseudomonadati</taxon>
        <taxon>Pseudomonadota</taxon>
        <taxon>Betaproteobacteria</taxon>
        <taxon>Burkholderiales</taxon>
        <taxon>Burkholderiaceae</taxon>
        <taxon>Burkholderia</taxon>
        <taxon>pseudomallei group</taxon>
    </lineage>
</organism>
<dbReference type="AlphaFoldDB" id="Q3JLE9"/>
<keyword evidence="2" id="KW-0223">Dioxygenase</keyword>
<dbReference type="GO" id="GO:0051213">
    <property type="term" value="F:dioxygenase activity"/>
    <property type="evidence" value="ECO:0007669"/>
    <property type="project" value="UniProtKB-KW"/>
</dbReference>
<name>Q3JLE9_BURP1</name>
<dbReference type="SUPFAM" id="SSF51197">
    <property type="entry name" value="Clavaminate synthase-like"/>
    <property type="match status" value="1"/>
</dbReference>
<keyword evidence="3" id="KW-0560">Oxidoreductase</keyword>
<dbReference type="Pfam" id="PF05118">
    <property type="entry name" value="Asp_Arg_Hydrox"/>
    <property type="match status" value="1"/>
</dbReference>
<dbReference type="Proteomes" id="UP000002700">
    <property type="component" value="Chromosome II"/>
</dbReference>
<dbReference type="HOGENOM" id="CLU_071783_1_0_4"/>
<dbReference type="InterPro" id="IPR007803">
    <property type="entry name" value="Asp/Arg/Pro-Hydrxlase"/>
</dbReference>
<comment type="similarity">
    <text evidence="1">Belongs to the aspartyl/asparaginyl beta-hydroxylase family.</text>
</comment>
<dbReference type="EMBL" id="CP000125">
    <property type="protein sequence ID" value="ABA51192.1"/>
    <property type="molecule type" value="Genomic_DNA"/>
</dbReference>
<evidence type="ECO:0000313" key="6">
    <source>
        <dbReference type="EMBL" id="ABA51192.1"/>
    </source>
</evidence>
<dbReference type="Gene3D" id="2.60.120.330">
    <property type="entry name" value="B-lactam Antibiotic, Isopenicillin N Synthase, Chain"/>
    <property type="match status" value="1"/>
</dbReference>